<gene>
    <name evidence="2" type="ORF">BT96DRAFT_1096578</name>
</gene>
<feature type="transmembrane region" description="Helical" evidence="1">
    <location>
        <begin position="12"/>
        <end position="33"/>
    </location>
</feature>
<protein>
    <submittedName>
        <fullName evidence="2">Uncharacterized protein</fullName>
    </submittedName>
</protein>
<sequence>MSSIPLDRVYLTAIWLTFMVRINILLFFSYLFIVRYKRRHALSNIIVGVAVLMFLPSTCHVFLGFSRLIEGFIVLRNETGGPAAYFSDVSTPANVAKVTIHTVNSVLGDSITVWRCYNVWEMLPSILPIVLIIASAVCGFGQAVIFAEARNTHSAFGSQLEIWNGLLFFLSLTTNVVVTSLIAMRIWQAFIFFCRQSILYTSQLLNIDES</sequence>
<organism evidence="2 3">
    <name type="scientific">Gymnopus androsaceus JB14</name>
    <dbReference type="NCBI Taxonomy" id="1447944"/>
    <lineage>
        <taxon>Eukaryota</taxon>
        <taxon>Fungi</taxon>
        <taxon>Dikarya</taxon>
        <taxon>Basidiomycota</taxon>
        <taxon>Agaricomycotina</taxon>
        <taxon>Agaricomycetes</taxon>
        <taxon>Agaricomycetidae</taxon>
        <taxon>Agaricales</taxon>
        <taxon>Marasmiineae</taxon>
        <taxon>Omphalotaceae</taxon>
        <taxon>Gymnopus</taxon>
    </lineage>
</organism>
<keyword evidence="3" id="KW-1185">Reference proteome</keyword>
<evidence type="ECO:0000313" key="3">
    <source>
        <dbReference type="Proteomes" id="UP000799118"/>
    </source>
</evidence>
<feature type="transmembrane region" description="Helical" evidence="1">
    <location>
        <begin position="126"/>
        <end position="146"/>
    </location>
</feature>
<feature type="transmembrane region" description="Helical" evidence="1">
    <location>
        <begin position="166"/>
        <end position="187"/>
    </location>
</feature>
<reference evidence="2" key="1">
    <citation type="journal article" date="2019" name="Environ. Microbiol.">
        <title>Fungal ecological strategies reflected in gene transcription - a case study of two litter decomposers.</title>
        <authorList>
            <person name="Barbi F."/>
            <person name="Kohler A."/>
            <person name="Barry K."/>
            <person name="Baskaran P."/>
            <person name="Daum C."/>
            <person name="Fauchery L."/>
            <person name="Ihrmark K."/>
            <person name="Kuo A."/>
            <person name="LaButti K."/>
            <person name="Lipzen A."/>
            <person name="Morin E."/>
            <person name="Grigoriev I.V."/>
            <person name="Henrissat B."/>
            <person name="Lindahl B."/>
            <person name="Martin F."/>
        </authorList>
    </citation>
    <scope>NUCLEOTIDE SEQUENCE</scope>
    <source>
        <strain evidence="2">JB14</strain>
    </source>
</reference>
<keyword evidence="1" id="KW-1133">Transmembrane helix</keyword>
<keyword evidence="1" id="KW-0812">Transmembrane</keyword>
<proteinExistence type="predicted"/>
<dbReference type="OrthoDB" id="3357408at2759"/>
<evidence type="ECO:0000313" key="2">
    <source>
        <dbReference type="EMBL" id="KAE9400629.1"/>
    </source>
</evidence>
<keyword evidence="1" id="KW-0472">Membrane</keyword>
<accession>A0A6A4HQ82</accession>
<name>A0A6A4HQ82_9AGAR</name>
<dbReference type="EMBL" id="ML769454">
    <property type="protein sequence ID" value="KAE9400629.1"/>
    <property type="molecule type" value="Genomic_DNA"/>
</dbReference>
<evidence type="ECO:0000256" key="1">
    <source>
        <dbReference type="SAM" id="Phobius"/>
    </source>
</evidence>
<dbReference type="Proteomes" id="UP000799118">
    <property type="component" value="Unassembled WGS sequence"/>
</dbReference>
<dbReference type="AlphaFoldDB" id="A0A6A4HQ82"/>
<feature type="transmembrane region" description="Helical" evidence="1">
    <location>
        <begin position="45"/>
        <end position="65"/>
    </location>
</feature>